<reference evidence="2 3" key="2">
    <citation type="submission" date="2015-05" db="EMBL/GenBank/DDBJ databases">
        <authorList>
            <person name="Morales-Cruz A."/>
            <person name="Amrine K.C."/>
            <person name="Cantu D."/>
        </authorList>
    </citation>
    <scope>NUCLEOTIDE SEQUENCE [LARGE SCALE GENOMIC DNA]</scope>
    <source>
        <strain evidence="2">UCRPC4</strain>
    </source>
</reference>
<evidence type="ECO:0000313" key="3">
    <source>
        <dbReference type="Proteomes" id="UP000053317"/>
    </source>
</evidence>
<reference evidence="2 3" key="1">
    <citation type="submission" date="2015-05" db="EMBL/GenBank/DDBJ databases">
        <title>Distinctive expansion of gene families associated with plant cell wall degradation and secondary metabolism in the genomes of grapevine trunk pathogens.</title>
        <authorList>
            <person name="Lawrence D.P."/>
            <person name="Travadon R."/>
            <person name="Rolshausen P.E."/>
            <person name="Baumgartner K."/>
        </authorList>
    </citation>
    <scope>NUCLEOTIDE SEQUENCE [LARGE SCALE GENOMIC DNA]</scope>
    <source>
        <strain evidence="2">UCRPC4</strain>
    </source>
</reference>
<organism evidence="2 3">
    <name type="scientific">Phaeomoniella chlamydospora</name>
    <name type="common">Phaeoacremonium chlamydosporum</name>
    <dbReference type="NCBI Taxonomy" id="158046"/>
    <lineage>
        <taxon>Eukaryota</taxon>
        <taxon>Fungi</taxon>
        <taxon>Dikarya</taxon>
        <taxon>Ascomycota</taxon>
        <taxon>Pezizomycotina</taxon>
        <taxon>Eurotiomycetes</taxon>
        <taxon>Chaetothyriomycetidae</taxon>
        <taxon>Phaeomoniellales</taxon>
        <taxon>Phaeomoniellaceae</taxon>
        <taxon>Phaeomoniella</taxon>
    </lineage>
</organism>
<dbReference type="InterPro" id="IPR025337">
    <property type="entry name" value="Questin_oxidase-like"/>
</dbReference>
<protein>
    <submittedName>
        <fullName evidence="2">Putative mgs207 protein</fullName>
    </submittedName>
</protein>
<dbReference type="PANTHER" id="PTHR35870">
    <property type="entry name" value="PROTEIN, PUTATIVE (AFU_ORTHOLOGUE AFUA_5G03330)-RELATED"/>
    <property type="match status" value="1"/>
</dbReference>
<dbReference type="AlphaFoldDB" id="A0A0G2GDE8"/>
<sequence length="409" mass="46657">MFSSFALPIPRFRFGFGRSKAIEIPSVKIHDIEVESDKRARRFKHLVKLNHVNHALLGSAYLLEGSPEHLNDCYDGESKALVPWEDSPGEIAKHDWKDNLGNREYQRAYLDFFEDQLVNHGYDWQAVVDEFLLGGREPLVNWLVSDLGHPLIHLGYAYEVSSREICMEALTMASVCYSPMHKYIDNSSYRNQPTEYTTSSPLEAIARIAGDKRFDKLPSSPGGNNFSSLFSDPQLEQAALNHWNALDISTDPRSIFQQSQKLAAAILICSRIESGSSQSHYDFYLVHLLTTSHALRILIPLLPPAFHLTLFRQWWLITVGYYISQLRPIISYDEVLNYDLKDRGWDYVQKMGVEGKHSADAHYVKGLRALKVAAETWGDEDEEFFLKAAVRFAEEFDGWGGFTIEGELN</sequence>
<keyword evidence="3" id="KW-1185">Reference proteome</keyword>
<dbReference type="Pfam" id="PF14027">
    <property type="entry name" value="Questin_oxidase"/>
    <property type="match status" value="1"/>
</dbReference>
<evidence type="ECO:0000313" key="2">
    <source>
        <dbReference type="EMBL" id="KKY21678.1"/>
    </source>
</evidence>
<gene>
    <name evidence="2" type="ORF">UCRPC4_g03444</name>
</gene>
<proteinExistence type="predicted"/>
<evidence type="ECO:0000256" key="1">
    <source>
        <dbReference type="ARBA" id="ARBA00023002"/>
    </source>
</evidence>
<name>A0A0G2GDE8_PHACM</name>
<keyword evidence="1" id="KW-0560">Oxidoreductase</keyword>
<comment type="caution">
    <text evidence="2">The sequence shown here is derived from an EMBL/GenBank/DDBJ whole genome shotgun (WGS) entry which is preliminary data.</text>
</comment>
<dbReference type="Proteomes" id="UP000053317">
    <property type="component" value="Unassembled WGS sequence"/>
</dbReference>
<accession>A0A0G2GDE8</accession>
<dbReference type="OrthoDB" id="10265971at2759"/>
<dbReference type="PANTHER" id="PTHR35870:SF6">
    <property type="entry name" value="MGS207 PROTEIN"/>
    <property type="match status" value="1"/>
</dbReference>
<dbReference type="GO" id="GO:0016491">
    <property type="term" value="F:oxidoreductase activity"/>
    <property type="evidence" value="ECO:0007669"/>
    <property type="project" value="UniProtKB-KW"/>
</dbReference>
<dbReference type="EMBL" id="LCWF01000082">
    <property type="protein sequence ID" value="KKY21678.1"/>
    <property type="molecule type" value="Genomic_DNA"/>
</dbReference>